<evidence type="ECO:0000313" key="2">
    <source>
        <dbReference type="Proteomes" id="UP000501690"/>
    </source>
</evidence>
<organism evidence="1 2">
    <name type="scientific">Vigna unguiculata</name>
    <name type="common">Cowpea</name>
    <dbReference type="NCBI Taxonomy" id="3917"/>
    <lineage>
        <taxon>Eukaryota</taxon>
        <taxon>Viridiplantae</taxon>
        <taxon>Streptophyta</taxon>
        <taxon>Embryophyta</taxon>
        <taxon>Tracheophyta</taxon>
        <taxon>Spermatophyta</taxon>
        <taxon>Magnoliopsida</taxon>
        <taxon>eudicotyledons</taxon>
        <taxon>Gunneridae</taxon>
        <taxon>Pentapetalae</taxon>
        <taxon>rosids</taxon>
        <taxon>fabids</taxon>
        <taxon>Fabales</taxon>
        <taxon>Fabaceae</taxon>
        <taxon>Papilionoideae</taxon>
        <taxon>50 kb inversion clade</taxon>
        <taxon>NPAAA clade</taxon>
        <taxon>indigoferoid/millettioid clade</taxon>
        <taxon>Phaseoleae</taxon>
        <taxon>Vigna</taxon>
    </lineage>
</organism>
<sequence>MAQAQFSSFFFHRGAGLTLNFHHPVTSLKPIADARPLPAGTAAAVAGTVSRVQNCGRRFEQPPETFPSLIATLSRFLPLTLVHRPRQNQGRCCARHNHSPSRRLVTIVSVVNVISFSLNKRGASSSSTSIRPLSALTTVTASSSTLRCHSIFILPHFGYSAWLDLSIGRFWRRRVSIVACSDFDVGLC</sequence>
<proteinExistence type="predicted"/>
<accession>A0A4D6ND63</accession>
<keyword evidence="2" id="KW-1185">Reference proteome</keyword>
<evidence type="ECO:0000313" key="1">
    <source>
        <dbReference type="EMBL" id="QCE11258.1"/>
    </source>
</evidence>
<reference evidence="1 2" key="1">
    <citation type="submission" date="2019-04" db="EMBL/GenBank/DDBJ databases">
        <title>An improved genome assembly and genetic linkage map for asparagus bean, Vigna unguiculata ssp. sesquipedialis.</title>
        <authorList>
            <person name="Xia Q."/>
            <person name="Zhang R."/>
            <person name="Dong Y."/>
        </authorList>
    </citation>
    <scope>NUCLEOTIDE SEQUENCE [LARGE SCALE GENOMIC DNA]</scope>
    <source>
        <tissue evidence="1">Leaf</tissue>
    </source>
</reference>
<name>A0A4D6ND63_VIGUN</name>
<dbReference type="Proteomes" id="UP000501690">
    <property type="component" value="Linkage Group LG10"/>
</dbReference>
<dbReference type="AlphaFoldDB" id="A0A4D6ND63"/>
<protein>
    <submittedName>
        <fullName evidence="1">Uncharacterized protein</fullName>
    </submittedName>
</protein>
<gene>
    <name evidence="1" type="ORF">DEO72_LG10g2491</name>
</gene>
<dbReference type="EMBL" id="CP039354">
    <property type="protein sequence ID" value="QCE11258.1"/>
    <property type="molecule type" value="Genomic_DNA"/>
</dbReference>